<name>A0A0V0H9L8_SOLCH</name>
<dbReference type="AlphaFoldDB" id="A0A0V0H9L8"/>
<feature type="transmembrane region" description="Helical" evidence="1">
    <location>
        <begin position="38"/>
        <end position="60"/>
    </location>
</feature>
<keyword evidence="1" id="KW-0812">Transmembrane</keyword>
<organism evidence="2">
    <name type="scientific">Solanum chacoense</name>
    <name type="common">Chaco potato</name>
    <dbReference type="NCBI Taxonomy" id="4108"/>
    <lineage>
        <taxon>Eukaryota</taxon>
        <taxon>Viridiplantae</taxon>
        <taxon>Streptophyta</taxon>
        <taxon>Embryophyta</taxon>
        <taxon>Tracheophyta</taxon>
        <taxon>Spermatophyta</taxon>
        <taxon>Magnoliopsida</taxon>
        <taxon>eudicotyledons</taxon>
        <taxon>Gunneridae</taxon>
        <taxon>Pentapetalae</taxon>
        <taxon>asterids</taxon>
        <taxon>lamiids</taxon>
        <taxon>Solanales</taxon>
        <taxon>Solanaceae</taxon>
        <taxon>Solanoideae</taxon>
        <taxon>Solaneae</taxon>
        <taxon>Solanum</taxon>
    </lineage>
</organism>
<reference evidence="2" key="1">
    <citation type="submission" date="2015-12" db="EMBL/GenBank/DDBJ databases">
        <title>Gene expression during late stages of embryo sac development: a critical building block for successful pollen-pistil interactions.</title>
        <authorList>
            <person name="Liu Y."/>
            <person name="Joly V."/>
            <person name="Sabar M."/>
            <person name="Matton D.P."/>
        </authorList>
    </citation>
    <scope>NUCLEOTIDE SEQUENCE</scope>
</reference>
<evidence type="ECO:0000256" key="1">
    <source>
        <dbReference type="SAM" id="Phobius"/>
    </source>
</evidence>
<evidence type="ECO:0000313" key="2">
    <source>
        <dbReference type="EMBL" id="JAP17138.1"/>
    </source>
</evidence>
<dbReference type="EMBL" id="GEDG01022907">
    <property type="protein sequence ID" value="JAP17138.1"/>
    <property type="molecule type" value="Transcribed_RNA"/>
</dbReference>
<keyword evidence="1" id="KW-0472">Membrane</keyword>
<protein>
    <submittedName>
        <fullName evidence="2">Putative ovule protein</fullName>
    </submittedName>
</protein>
<sequence>MVLNTLHLPLGHGANTFFYSREVQYVTPMIFVPCCYTYFTHCYFVVSFSFLFSCISYFSFERVYLK</sequence>
<proteinExistence type="predicted"/>
<keyword evidence="1" id="KW-1133">Transmembrane helix</keyword>
<accession>A0A0V0H9L8</accession>